<keyword evidence="3" id="KW-1185">Reference proteome</keyword>
<dbReference type="PANTHER" id="PTHR12415:SF3">
    <property type="entry name" value="OS04G0403400 PROTEIN"/>
    <property type="match status" value="1"/>
</dbReference>
<dbReference type="Gene3D" id="3.30.870.10">
    <property type="entry name" value="Endonuclease Chain A"/>
    <property type="match status" value="2"/>
</dbReference>
<feature type="compositionally biased region" description="Low complexity" evidence="1">
    <location>
        <begin position="107"/>
        <end position="119"/>
    </location>
</feature>
<gene>
    <name evidence="2" type="ORF">HK105_207323</name>
</gene>
<dbReference type="PANTHER" id="PTHR12415">
    <property type="entry name" value="TYROSYL-DNA PHOSPHODIESTERASE 1"/>
    <property type="match status" value="1"/>
</dbReference>
<feature type="region of interest" description="Disordered" evidence="1">
    <location>
        <begin position="24"/>
        <end position="76"/>
    </location>
</feature>
<dbReference type="SUPFAM" id="SSF56024">
    <property type="entry name" value="Phospholipase D/nuclease"/>
    <property type="match status" value="2"/>
</dbReference>
<dbReference type="EMBL" id="JADGIZ020000050">
    <property type="protein sequence ID" value="KAL2913204.1"/>
    <property type="molecule type" value="Genomic_DNA"/>
</dbReference>
<reference evidence="2 3" key="1">
    <citation type="submission" date="2023-09" db="EMBL/GenBank/DDBJ databases">
        <title>Pangenome analysis of Batrachochytrium dendrobatidis and related Chytrids.</title>
        <authorList>
            <person name="Yacoub M.N."/>
            <person name="Stajich J.E."/>
            <person name="James T.Y."/>
        </authorList>
    </citation>
    <scope>NUCLEOTIDE SEQUENCE [LARGE SCALE GENOMIC DNA]</scope>
    <source>
        <strain evidence="2 3">JEL0888</strain>
    </source>
</reference>
<proteinExistence type="predicted"/>
<evidence type="ECO:0000256" key="1">
    <source>
        <dbReference type="SAM" id="MobiDB-lite"/>
    </source>
</evidence>
<evidence type="ECO:0000313" key="3">
    <source>
        <dbReference type="Proteomes" id="UP001527925"/>
    </source>
</evidence>
<dbReference type="Proteomes" id="UP001527925">
    <property type="component" value="Unassembled WGS sequence"/>
</dbReference>
<name>A0ABR4N145_9FUNG</name>
<dbReference type="Pfam" id="PF06087">
    <property type="entry name" value="Tyr-DNA_phospho"/>
    <property type="match status" value="1"/>
</dbReference>
<evidence type="ECO:0008006" key="4">
    <source>
        <dbReference type="Google" id="ProtNLM"/>
    </source>
</evidence>
<feature type="region of interest" description="Disordered" evidence="1">
    <location>
        <begin position="104"/>
        <end position="149"/>
    </location>
</feature>
<dbReference type="InterPro" id="IPR010347">
    <property type="entry name" value="Tdp1"/>
</dbReference>
<comment type="caution">
    <text evidence="2">The sequence shown here is derived from an EMBL/GenBank/DDBJ whole genome shotgun (WGS) entry which is preliminary data.</text>
</comment>
<evidence type="ECO:0000313" key="2">
    <source>
        <dbReference type="EMBL" id="KAL2913204.1"/>
    </source>
</evidence>
<feature type="compositionally biased region" description="Polar residues" evidence="1">
    <location>
        <begin position="54"/>
        <end position="75"/>
    </location>
</feature>
<feature type="compositionally biased region" description="Low complexity" evidence="1">
    <location>
        <begin position="36"/>
        <end position="53"/>
    </location>
</feature>
<organism evidence="2 3">
    <name type="scientific">Polyrhizophydium stewartii</name>
    <dbReference type="NCBI Taxonomy" id="2732419"/>
    <lineage>
        <taxon>Eukaryota</taxon>
        <taxon>Fungi</taxon>
        <taxon>Fungi incertae sedis</taxon>
        <taxon>Chytridiomycota</taxon>
        <taxon>Chytridiomycota incertae sedis</taxon>
        <taxon>Chytridiomycetes</taxon>
        <taxon>Rhizophydiales</taxon>
        <taxon>Rhizophydiales incertae sedis</taxon>
        <taxon>Polyrhizophydium</taxon>
    </lineage>
</organism>
<dbReference type="Gene3D" id="2.30.30.380">
    <property type="entry name" value="Zn-finger domain of Sec23/24"/>
    <property type="match status" value="1"/>
</dbReference>
<sequence length="599" mass="66089">MAWTCGRCTLINESDTAAACELCESPRPAPPPQPARAPQRAAPTNTLPTAAAAQQRSQSLTTSRPPSQAAASTGSRVDAARLEAILRGIKREVEVLQGPPVKRQALGAGQANPKAAPAATSTSVKSESKTGKTRAAPKPQMPLVGGSSQAPLRPLPATMPDDQAPASTPWFGGRIAETYVNGFPKRGFIALSDLIDKATLKKACFSTYAMEEEWFLEQVPQHIKLCVARQKPAGSPHSYLQMSDNLLFVFPRMPEFGVMHIKFMLLWYPRFLRVVITSANLMRCDWEELANVVFMQDFPIVNSNYRKRGPTSRGQYSEPMGVFGRELCWLLKTMGIPDEVIASVAKHDFRNARAHLVHSVPGSYGPLDLQHGYQAVSAKINAMFCGHLTGFLRNAVASFQTASMGSVNVYWLRRLLAGFRGEDAFGVNLWRTVKEVDTSLMILYPSKATVDESRYGSAGAGTIFFDQKYWAKYPKQVLRDSRSTRRGLLQHTKLVLVHRREAQPALGRAKSLCITTPESAHGVMYLGSHNASQSAWGTHTNQNRADYIFKINNWEVGVLFPFRALLEGERPDAGWPAMGMPFEYPPRPYPAGTVPHFSR</sequence>
<accession>A0ABR4N145</accession>
<protein>
    <recommendedName>
        <fullName evidence="4">Tyrosyl-DNA phosphodiesterase 1</fullName>
    </recommendedName>
</protein>
<dbReference type="CDD" id="cd09122">
    <property type="entry name" value="PLDc_Tdp1_1"/>
    <property type="match status" value="1"/>
</dbReference>